<sequence>MKSTKLVSPRRKLARLAVAGAIAAIPLAALAVPASAEITLEPEVTEVAHPHHNNNNYPWNNNRYPWENRNSWDNRNHWNNDDCDRHGRGHHHDRNHDRNFPRNVLPRGSFGSS</sequence>
<dbReference type="EMBL" id="JABELX010000008">
    <property type="protein sequence ID" value="NNH72594.1"/>
    <property type="molecule type" value="Genomic_DNA"/>
</dbReference>
<evidence type="ECO:0000256" key="1">
    <source>
        <dbReference type="SAM" id="MobiDB-lite"/>
    </source>
</evidence>
<name>A0A849C1U5_9NOCA</name>
<gene>
    <name evidence="3" type="ORF">HLB23_22485</name>
</gene>
<feature type="compositionally biased region" description="Low complexity" evidence="1">
    <location>
        <begin position="53"/>
        <end position="69"/>
    </location>
</feature>
<dbReference type="RefSeq" id="WP_067524908.1">
    <property type="nucleotide sequence ID" value="NZ_JABELX010000008.1"/>
</dbReference>
<keyword evidence="2" id="KW-0732">Signal</keyword>
<dbReference type="AlphaFoldDB" id="A0A849C1U5"/>
<keyword evidence="4" id="KW-1185">Reference proteome</keyword>
<dbReference type="Proteomes" id="UP000586827">
    <property type="component" value="Unassembled WGS sequence"/>
</dbReference>
<feature type="signal peptide" evidence="2">
    <location>
        <begin position="1"/>
        <end position="31"/>
    </location>
</feature>
<feature type="region of interest" description="Disordered" evidence="1">
    <location>
        <begin position="47"/>
        <end position="113"/>
    </location>
</feature>
<evidence type="ECO:0000313" key="3">
    <source>
        <dbReference type="EMBL" id="NNH72594.1"/>
    </source>
</evidence>
<reference evidence="3 4" key="1">
    <citation type="submission" date="2020-05" db="EMBL/GenBank/DDBJ databases">
        <title>MicrobeNet Type strains.</title>
        <authorList>
            <person name="Nicholson A.C."/>
        </authorList>
    </citation>
    <scope>NUCLEOTIDE SEQUENCE [LARGE SCALE GENOMIC DNA]</scope>
    <source>
        <strain evidence="3 4">JCM 3224</strain>
    </source>
</reference>
<organism evidence="3 4">
    <name type="scientific">Nocardia uniformis</name>
    <dbReference type="NCBI Taxonomy" id="53432"/>
    <lineage>
        <taxon>Bacteria</taxon>
        <taxon>Bacillati</taxon>
        <taxon>Actinomycetota</taxon>
        <taxon>Actinomycetes</taxon>
        <taxon>Mycobacteriales</taxon>
        <taxon>Nocardiaceae</taxon>
        <taxon>Nocardia</taxon>
    </lineage>
</organism>
<evidence type="ECO:0000256" key="2">
    <source>
        <dbReference type="SAM" id="SignalP"/>
    </source>
</evidence>
<feature type="chain" id="PRO_5038669387" evidence="2">
    <location>
        <begin position="32"/>
        <end position="113"/>
    </location>
</feature>
<proteinExistence type="predicted"/>
<evidence type="ECO:0000313" key="4">
    <source>
        <dbReference type="Proteomes" id="UP000586827"/>
    </source>
</evidence>
<comment type="caution">
    <text evidence="3">The sequence shown here is derived from an EMBL/GenBank/DDBJ whole genome shotgun (WGS) entry which is preliminary data.</text>
</comment>
<protein>
    <submittedName>
        <fullName evidence="3">Uncharacterized protein</fullName>
    </submittedName>
</protein>
<feature type="compositionally biased region" description="Basic and acidic residues" evidence="1">
    <location>
        <begin position="70"/>
        <end position="86"/>
    </location>
</feature>
<accession>A0A849C1U5</accession>